<dbReference type="Gene3D" id="3.20.20.80">
    <property type="entry name" value="Glycosidases"/>
    <property type="match status" value="1"/>
</dbReference>
<evidence type="ECO:0000256" key="6">
    <source>
        <dbReference type="ARBA" id="ARBA00022801"/>
    </source>
</evidence>
<evidence type="ECO:0000256" key="5">
    <source>
        <dbReference type="ARBA" id="ARBA00022525"/>
    </source>
</evidence>
<evidence type="ECO:0000256" key="2">
    <source>
        <dbReference type="ARBA" id="ARBA00004239"/>
    </source>
</evidence>
<evidence type="ECO:0000256" key="9">
    <source>
        <dbReference type="ARBA" id="ARBA00023277"/>
    </source>
</evidence>
<organism evidence="16 17">
    <name type="scientific">Vicia faba</name>
    <name type="common">Broad bean</name>
    <name type="synonym">Faba vulgaris</name>
    <dbReference type="NCBI Taxonomy" id="3906"/>
    <lineage>
        <taxon>Eukaryota</taxon>
        <taxon>Viridiplantae</taxon>
        <taxon>Streptophyta</taxon>
        <taxon>Embryophyta</taxon>
        <taxon>Tracheophyta</taxon>
        <taxon>Spermatophyta</taxon>
        <taxon>Magnoliopsida</taxon>
        <taxon>eudicotyledons</taxon>
        <taxon>Gunneridae</taxon>
        <taxon>Pentapetalae</taxon>
        <taxon>rosids</taxon>
        <taxon>fabids</taxon>
        <taxon>Fabales</taxon>
        <taxon>Fabaceae</taxon>
        <taxon>Papilionoideae</taxon>
        <taxon>50 kb inversion clade</taxon>
        <taxon>NPAAA clade</taxon>
        <taxon>Hologalegina</taxon>
        <taxon>IRL clade</taxon>
        <taxon>Fabeae</taxon>
        <taxon>Vicia</taxon>
    </lineage>
</organism>
<dbReference type="AlphaFoldDB" id="A0AAV1A1A1"/>
<dbReference type="InterPro" id="IPR017853">
    <property type="entry name" value="GH"/>
</dbReference>
<dbReference type="InterPro" id="IPR001579">
    <property type="entry name" value="Glyco_hydro_18_chit_AS"/>
</dbReference>
<comment type="similarity">
    <text evidence="3">Belongs to the glycosyl hydrolase 18 family. Chitinase class II subfamily.</text>
</comment>
<keyword evidence="14" id="KW-0732">Signal</keyword>
<reference evidence="16 17" key="1">
    <citation type="submission" date="2023-01" db="EMBL/GenBank/DDBJ databases">
        <authorList>
            <person name="Kreplak J."/>
        </authorList>
    </citation>
    <scope>NUCLEOTIDE SEQUENCE [LARGE SCALE GENOMIC DNA]</scope>
</reference>
<dbReference type="PANTHER" id="PTHR45708">
    <property type="entry name" value="ENDOCHITINASE"/>
    <property type="match status" value="1"/>
</dbReference>
<sequence>MARNSHTLSLFLLFLTLVVTSHAGGIAIYWGQHSEEGTLYEACATRRYTHINIAFLERFGNGRIPKLNLAGHCNPSTNSCTRIGDHIRYCQSRGITVLLSIGGGIGRYSLASREDAGDFSKYLWNTFLGGTSFSRPFGDAVLDGIDFDIELGSAQNWQYLAQHLKDYHGVYLSAAPQCPFPDRFLGRALETGLFDFVWVQFYNNPACEYFNDRKNNLERSWKQWTTAIQFGEVFLGLPAAEGAAGNGFIPADVLTSEILQGIQYTSKYGGVMLWSRYFDERTGYSASIIDSV</sequence>
<proteinExistence type="inferred from homology"/>
<dbReference type="PROSITE" id="PS51910">
    <property type="entry name" value="GH18_2"/>
    <property type="match status" value="1"/>
</dbReference>
<name>A0AAV1A1A1_VICFA</name>
<comment type="subcellular location">
    <subcellularLocation>
        <location evidence="2">Secreted</location>
        <location evidence="2">Extracellular space</location>
    </subcellularLocation>
</comment>
<dbReference type="GO" id="GO:0006032">
    <property type="term" value="P:chitin catabolic process"/>
    <property type="evidence" value="ECO:0007669"/>
    <property type="project" value="UniProtKB-KW"/>
</dbReference>
<evidence type="ECO:0000256" key="13">
    <source>
        <dbReference type="RuleBase" id="RU000489"/>
    </source>
</evidence>
<dbReference type="InterPro" id="IPR045321">
    <property type="entry name" value="Cts1-like"/>
</dbReference>
<keyword evidence="6 13" id="KW-0378">Hydrolase</keyword>
<evidence type="ECO:0000313" key="17">
    <source>
        <dbReference type="Proteomes" id="UP001157006"/>
    </source>
</evidence>
<evidence type="ECO:0000256" key="11">
    <source>
        <dbReference type="ARBA" id="ARBA00023326"/>
    </source>
</evidence>
<dbReference type="Proteomes" id="UP001157006">
    <property type="component" value="Chromosome 3"/>
</dbReference>
<keyword evidence="17" id="KW-1185">Reference proteome</keyword>
<dbReference type="GO" id="GO:0005576">
    <property type="term" value="C:extracellular region"/>
    <property type="evidence" value="ECO:0007669"/>
    <property type="project" value="UniProtKB-SubCell"/>
</dbReference>
<dbReference type="InterPro" id="IPR050542">
    <property type="entry name" value="Glycosyl_Hydrlase18_Chitinase"/>
</dbReference>
<evidence type="ECO:0000313" key="16">
    <source>
        <dbReference type="EMBL" id="CAI8604385.1"/>
    </source>
</evidence>
<evidence type="ECO:0000256" key="10">
    <source>
        <dbReference type="ARBA" id="ARBA00023295"/>
    </source>
</evidence>
<comment type="catalytic activity">
    <reaction evidence="1">
        <text>Random endo-hydrolysis of N-acetyl-beta-D-glucosaminide (1-&gt;4)-beta-linkages in chitin and chitodextrins.</text>
        <dbReference type="EC" id="3.2.1.14"/>
    </reaction>
</comment>
<keyword evidence="10 13" id="KW-0326">Glycosidase</keyword>
<keyword evidence="5" id="KW-0964">Secreted</keyword>
<feature type="signal peptide" evidence="14">
    <location>
        <begin position="1"/>
        <end position="23"/>
    </location>
</feature>
<dbReference type="PROSITE" id="PS01095">
    <property type="entry name" value="GH18_1"/>
    <property type="match status" value="1"/>
</dbReference>
<evidence type="ECO:0000256" key="7">
    <source>
        <dbReference type="ARBA" id="ARBA00023024"/>
    </source>
</evidence>
<dbReference type="GO" id="GO:0008843">
    <property type="term" value="F:endochitinase activity"/>
    <property type="evidence" value="ECO:0007669"/>
    <property type="project" value="UniProtKB-EC"/>
</dbReference>
<keyword evidence="7" id="KW-0146">Chitin degradation</keyword>
<evidence type="ECO:0000256" key="1">
    <source>
        <dbReference type="ARBA" id="ARBA00000822"/>
    </source>
</evidence>
<dbReference type="InterPro" id="IPR001223">
    <property type="entry name" value="Glyco_hydro18_cat"/>
</dbReference>
<dbReference type="FunFam" id="3.20.20.80:FF:000015">
    <property type="entry name" value="Acidic endochitinase SE2"/>
    <property type="match status" value="1"/>
</dbReference>
<evidence type="ECO:0000256" key="12">
    <source>
        <dbReference type="ARBA" id="ARBA00073139"/>
    </source>
</evidence>
<dbReference type="PANTHER" id="PTHR45708:SF21">
    <property type="entry name" value="ACIDIC ENDOCHITINASE"/>
    <property type="match status" value="1"/>
</dbReference>
<gene>
    <name evidence="16" type="ORF">VFH_III130680</name>
</gene>
<feature type="domain" description="GH18" evidence="15">
    <location>
        <begin position="24"/>
        <end position="292"/>
    </location>
</feature>
<dbReference type="GO" id="GO:0000272">
    <property type="term" value="P:polysaccharide catabolic process"/>
    <property type="evidence" value="ECO:0007669"/>
    <property type="project" value="UniProtKB-KW"/>
</dbReference>
<keyword evidence="11" id="KW-0624">Polysaccharide degradation</keyword>
<dbReference type="CDD" id="cd02877">
    <property type="entry name" value="GH18_hevamine_XipI_class_III"/>
    <property type="match status" value="1"/>
</dbReference>
<evidence type="ECO:0000259" key="15">
    <source>
        <dbReference type="PROSITE" id="PS51910"/>
    </source>
</evidence>
<protein>
    <recommendedName>
        <fullName evidence="12">Acidic endochitinase</fullName>
        <ecNumber evidence="4">3.2.1.14</ecNumber>
    </recommendedName>
</protein>
<dbReference type="SUPFAM" id="SSF51445">
    <property type="entry name" value="(Trans)glycosidases"/>
    <property type="match status" value="1"/>
</dbReference>
<dbReference type="EC" id="3.2.1.14" evidence="4"/>
<evidence type="ECO:0000256" key="8">
    <source>
        <dbReference type="ARBA" id="ARBA00023157"/>
    </source>
</evidence>
<keyword evidence="9" id="KW-0119">Carbohydrate metabolism</keyword>
<dbReference type="EMBL" id="OX451738">
    <property type="protein sequence ID" value="CAI8604385.1"/>
    <property type="molecule type" value="Genomic_DNA"/>
</dbReference>
<dbReference type="Pfam" id="PF00704">
    <property type="entry name" value="Glyco_hydro_18"/>
    <property type="match status" value="1"/>
</dbReference>
<accession>A0AAV1A1A1</accession>
<feature type="chain" id="PRO_5043965038" description="Acidic endochitinase" evidence="14">
    <location>
        <begin position="24"/>
        <end position="292"/>
    </location>
</feature>
<keyword evidence="8" id="KW-1015">Disulfide bond</keyword>
<evidence type="ECO:0000256" key="4">
    <source>
        <dbReference type="ARBA" id="ARBA00012729"/>
    </source>
</evidence>
<evidence type="ECO:0000256" key="3">
    <source>
        <dbReference type="ARBA" id="ARBA00009121"/>
    </source>
</evidence>
<evidence type="ECO:0000256" key="14">
    <source>
        <dbReference type="SAM" id="SignalP"/>
    </source>
</evidence>